<dbReference type="OrthoDB" id="9781342at2"/>
<gene>
    <name evidence="1" type="ORF">DK419_10470</name>
</gene>
<dbReference type="InterPro" id="IPR052896">
    <property type="entry name" value="GGT-like_enzyme"/>
</dbReference>
<dbReference type="RefSeq" id="WP_109959025.1">
    <property type="nucleotide sequence ID" value="NZ_CP029553.1"/>
</dbReference>
<dbReference type="Proteomes" id="UP000245444">
    <property type="component" value="Chromosome"/>
</dbReference>
<reference evidence="1 2" key="1">
    <citation type="submission" date="2018-05" db="EMBL/GenBank/DDBJ databases">
        <title>Complete Genome Sequence of Methylobacterium sp. 17Sr1-28.</title>
        <authorList>
            <person name="Srinivasan S."/>
        </authorList>
    </citation>
    <scope>NUCLEOTIDE SEQUENCE [LARGE SCALE GENOMIC DNA]</scope>
    <source>
        <strain evidence="1 2">17Sr1-28</strain>
    </source>
</reference>
<dbReference type="InterPro" id="IPR043138">
    <property type="entry name" value="GGT_lsub"/>
</dbReference>
<dbReference type="PANTHER" id="PTHR43881:SF1">
    <property type="entry name" value="GAMMA-GLUTAMYLTRANSPEPTIDASE (AFU_ORTHOLOGUE AFUA_4G13580)"/>
    <property type="match status" value="1"/>
</dbReference>
<name>A0A2U8WKM4_9HYPH</name>
<dbReference type="EMBL" id="CP029553">
    <property type="protein sequence ID" value="AWN46683.1"/>
    <property type="molecule type" value="Genomic_DNA"/>
</dbReference>
<proteinExistence type="predicted"/>
<accession>A0A2U8WKM4</accession>
<dbReference type="SUPFAM" id="SSF56235">
    <property type="entry name" value="N-terminal nucleophile aminohydrolases (Ntn hydrolases)"/>
    <property type="match status" value="1"/>
</dbReference>
<keyword evidence="1" id="KW-0808">Transferase</keyword>
<dbReference type="Gene3D" id="1.10.246.130">
    <property type="match status" value="1"/>
</dbReference>
<dbReference type="InterPro" id="IPR043137">
    <property type="entry name" value="GGT_ssub_C"/>
</dbReference>
<dbReference type="PANTHER" id="PTHR43881">
    <property type="entry name" value="GAMMA-GLUTAMYLTRANSPEPTIDASE (AFU_ORTHOLOGUE AFUA_4G13580)"/>
    <property type="match status" value="1"/>
</dbReference>
<protein>
    <submittedName>
        <fullName evidence="1">Gamma-glutamyltransferase</fullName>
    </submittedName>
</protein>
<dbReference type="KEGG" id="mtea:DK419_10470"/>
<organism evidence="1 2">
    <name type="scientific">Methylobacterium terrae</name>
    <dbReference type="NCBI Taxonomy" id="2202827"/>
    <lineage>
        <taxon>Bacteria</taxon>
        <taxon>Pseudomonadati</taxon>
        <taxon>Pseudomonadota</taxon>
        <taxon>Alphaproteobacteria</taxon>
        <taxon>Hyphomicrobiales</taxon>
        <taxon>Methylobacteriaceae</taxon>
        <taxon>Methylobacterium</taxon>
    </lineage>
</organism>
<evidence type="ECO:0000313" key="1">
    <source>
        <dbReference type="EMBL" id="AWN46683.1"/>
    </source>
</evidence>
<dbReference type="Pfam" id="PF01019">
    <property type="entry name" value="G_glu_transpept"/>
    <property type="match status" value="1"/>
</dbReference>
<dbReference type="AlphaFoldDB" id="A0A2U8WKM4"/>
<dbReference type="Gene3D" id="3.60.20.40">
    <property type="match status" value="1"/>
</dbReference>
<dbReference type="InterPro" id="IPR029055">
    <property type="entry name" value="Ntn_hydrolases_N"/>
</dbReference>
<evidence type="ECO:0000313" key="2">
    <source>
        <dbReference type="Proteomes" id="UP000245444"/>
    </source>
</evidence>
<dbReference type="PRINTS" id="PR01210">
    <property type="entry name" value="GGTRANSPTASE"/>
</dbReference>
<sequence>MSFVTPDPFTTRPEIDGTFGVVASTHWIATAVGMGVLERGGNAFDAGVATAFVLQVVEPHLNGPGGDVPVILHDVRVGHPQVVCGQGPAPQAATIAHLRDDLGLDLVPGTGLLAPCVPGTFDAYMLILRDHGTWRLADVLEAAIGYARDGFPLVERVSATIATVEGLFREHWPSSAATYLKDGGVPAPGTLFTNPALAETYARIVREAAGGTREQEIERARRIWSQGFVAEAIDAFCRGEPVMDVTGTPHRGLLTGADMAAWQASVEAPVGYEYGRYTVLKAGPWTQGLATLQQLALLKGFDLDRLDPAGPDFIHLQVECAKLAFADRDTFYGDPAFVAVPVETLLSDAYNAERRALVGDTASLEQRPGTIPGFGKALDARVSSGARTAVGASGAGEPTVGKIEATVPPDDARSGVVRGDTVHFDIIDRHGNMIAATPSGGWLQSSPVIPALGFCLGTRAQMFVLDEAHPAALAPGKRPRSTLSPTMALRDGQPYLAWGSPGGDQQDQWIPQFFLRHVHAGMNLQAAIDAPAWHTEHFPSSFWPRTARPGVVVVENRISAGTIAELRRRGHVVEIGSDWSEGRLTAASRDGRRLRAAANPRGMQGYAAGR</sequence>
<keyword evidence="2" id="KW-1185">Reference proteome</keyword>
<dbReference type="GO" id="GO:0016740">
    <property type="term" value="F:transferase activity"/>
    <property type="evidence" value="ECO:0007669"/>
    <property type="project" value="UniProtKB-KW"/>
</dbReference>